<gene>
    <name evidence="2" type="ORF">KCG49_14050</name>
</gene>
<evidence type="ECO:0000313" key="3">
    <source>
        <dbReference type="Proteomes" id="UP001138894"/>
    </source>
</evidence>
<accession>A0A9X1FC04</accession>
<feature type="domain" description="Beta-lactamase-related" evidence="1">
    <location>
        <begin position="37"/>
        <end position="337"/>
    </location>
</feature>
<organism evidence="2 3">
    <name type="scientific">Winogradskyella luteola</name>
    <dbReference type="NCBI Taxonomy" id="2828330"/>
    <lineage>
        <taxon>Bacteria</taxon>
        <taxon>Pseudomonadati</taxon>
        <taxon>Bacteroidota</taxon>
        <taxon>Flavobacteriia</taxon>
        <taxon>Flavobacteriales</taxon>
        <taxon>Flavobacteriaceae</taxon>
        <taxon>Winogradskyella</taxon>
    </lineage>
</organism>
<dbReference type="PANTHER" id="PTHR46825:SF9">
    <property type="entry name" value="BETA-LACTAMASE-RELATED DOMAIN-CONTAINING PROTEIN"/>
    <property type="match status" value="1"/>
</dbReference>
<sequence length="451" mass="50779">MFVIKRVMVIIGIFFNILSYGQDVNKKQLDQYFNEIANQNSFMGGIAILSNDRVIYTRNIGHADIESNTKADINSKYRIGSISKTFTAVLTLKAIEQGCIDIDETLEKYFPSLNNADIITIEQLLYHRSGIYNFTDAKDYDNWKTEPKTRSEMIEVIKDGGSVFEPGTKTEYSNSNYVLLSYIIEDCFKMSYADAIQKHIAKPLNMVNTKMGKDINPKNGDCNSYVFYEDWTKQIATDMSIPLGAGAIITTPSELVEFSNTLFNGKLLDEKSLSKMKTIKENFGMGIFPINIENKTAFGHTGGIDGASALFSYIPEINTSYAIISNGSNMNNYEIATAVVKAIYNQPLDEMIAQLLESESKTESVKTYTGELDAYEGVYINEDLPFKLNIRVENEQLWAQATGQDAIPLERFAPNKFRFKPANIVLHFNLDEKTVTLNQSGAEFKFGIEKK</sequence>
<comment type="caution">
    <text evidence="2">The sequence shown here is derived from an EMBL/GenBank/DDBJ whole genome shotgun (WGS) entry which is preliminary data.</text>
</comment>
<dbReference type="PANTHER" id="PTHR46825">
    <property type="entry name" value="D-ALANYL-D-ALANINE-CARBOXYPEPTIDASE/ENDOPEPTIDASE AMPH"/>
    <property type="match status" value="1"/>
</dbReference>
<dbReference type="EMBL" id="JAGSPD010000014">
    <property type="protein sequence ID" value="MBV7270313.1"/>
    <property type="molecule type" value="Genomic_DNA"/>
</dbReference>
<proteinExistence type="predicted"/>
<name>A0A9X1FC04_9FLAO</name>
<dbReference type="InterPro" id="IPR050491">
    <property type="entry name" value="AmpC-like"/>
</dbReference>
<protein>
    <submittedName>
        <fullName evidence="2">Beta-lactamase family protein</fullName>
    </submittedName>
</protein>
<dbReference type="Proteomes" id="UP001138894">
    <property type="component" value="Unassembled WGS sequence"/>
</dbReference>
<evidence type="ECO:0000259" key="1">
    <source>
        <dbReference type="Pfam" id="PF00144"/>
    </source>
</evidence>
<reference evidence="2" key="1">
    <citation type="submission" date="2021-04" db="EMBL/GenBank/DDBJ databases">
        <authorList>
            <person name="Pira H."/>
            <person name="Risdian C."/>
            <person name="Wink J."/>
        </authorList>
    </citation>
    <scope>NUCLEOTIDE SEQUENCE</scope>
    <source>
        <strain evidence="2">WHY3</strain>
    </source>
</reference>
<keyword evidence="3" id="KW-1185">Reference proteome</keyword>
<dbReference type="AlphaFoldDB" id="A0A9X1FC04"/>
<dbReference type="Pfam" id="PF00144">
    <property type="entry name" value="Beta-lactamase"/>
    <property type="match status" value="1"/>
</dbReference>
<evidence type="ECO:0000313" key="2">
    <source>
        <dbReference type="EMBL" id="MBV7270313.1"/>
    </source>
</evidence>
<dbReference type="RefSeq" id="WP_218547387.1">
    <property type="nucleotide sequence ID" value="NZ_JAGSPD010000014.1"/>
</dbReference>
<dbReference type="InterPro" id="IPR001466">
    <property type="entry name" value="Beta-lactam-related"/>
</dbReference>